<dbReference type="Gene3D" id="3.60.20.10">
    <property type="entry name" value="Glutamine Phosphoribosylpyrophosphate, subunit 1, domain 1"/>
    <property type="match status" value="1"/>
</dbReference>
<dbReference type="SUPFAM" id="SSF56235">
    <property type="entry name" value="N-terminal nucleophile aminohydrolases (Ntn hydrolases)"/>
    <property type="match status" value="1"/>
</dbReference>
<evidence type="ECO:0000313" key="1">
    <source>
        <dbReference type="EMBL" id="TBT88631.1"/>
    </source>
</evidence>
<accession>A0A4Q9KH53</accession>
<reference evidence="1 2" key="1">
    <citation type="submission" date="2019-01" db="EMBL/GenBank/DDBJ databases">
        <title>Lactibacter flavus gen. nov., sp. nov., a novel bacterium of the family Propionibacteriaceae isolated from raw milk and dairy products.</title>
        <authorList>
            <person name="Huptas C."/>
            <person name="Wenning M."/>
            <person name="Breitenwieser F."/>
            <person name="Doll E."/>
            <person name="Von Neubeck M."/>
            <person name="Busse H.-J."/>
            <person name="Scherer S."/>
        </authorList>
    </citation>
    <scope>NUCLEOTIDE SEQUENCE [LARGE SCALE GENOMIC DNA]</scope>
    <source>
        <strain evidence="1 2">KCTC 33808</strain>
    </source>
</reference>
<dbReference type="Gene3D" id="3.40.50.620">
    <property type="entry name" value="HUPs"/>
    <property type="match status" value="1"/>
</dbReference>
<dbReference type="RefSeq" id="WP_131166759.1">
    <property type="nucleotide sequence ID" value="NZ_SDMQ01000001.1"/>
</dbReference>
<dbReference type="AlphaFoldDB" id="A0A4Q9KH53"/>
<dbReference type="OrthoDB" id="3265836at2"/>
<name>A0A4Q9KH53_9ACTN</name>
<keyword evidence="2" id="KW-1185">Reference proteome</keyword>
<dbReference type="EMBL" id="SDMQ01000001">
    <property type="protein sequence ID" value="TBT88631.1"/>
    <property type="molecule type" value="Genomic_DNA"/>
</dbReference>
<dbReference type="InterPro" id="IPR014729">
    <property type="entry name" value="Rossmann-like_a/b/a_fold"/>
</dbReference>
<dbReference type="SUPFAM" id="SSF52402">
    <property type="entry name" value="Adenine nucleotide alpha hydrolases-like"/>
    <property type="match status" value="1"/>
</dbReference>
<sequence>MLKSFDDLTGRWAALYFDDDEAVVFHDAAGLRQVHYGRDGAGALWCGSRPELIARLGGNRLDLEHLDELRSIGVFRAGATGFWPGSGSAFIGVQRLLPNHCLDLTVGQARRYWPVAPIAAVDQDTAMARSGGSLRGAFSAATARFPLAMALTAGQDSRLLLAAARDYVGQMTYYTLKKTGATRLTPDIAIPRRMTKELGLSHRVIPVQPLSTHPLARSIAASFTPFHQQTADQAAALAQTPPRPGGQWVTVNGNVCEIARLPWIVRQDMTTEGLAEAVHMRDSAFAVAQLGQWFEDAGPAIEVSGIHPWALFYWEQRLSAWLGAVRSEFDIVEEAVSPFNSRSLIECFLGVDPSLRQPDDWRFFRDLTGQLWPRLLDYPINPKNRFTHLEARFRKHWKSALYARAARHTS</sequence>
<dbReference type="InterPro" id="IPR029055">
    <property type="entry name" value="Ntn_hydrolases_N"/>
</dbReference>
<protein>
    <recommendedName>
        <fullName evidence="3">Asparagine synthetase domain-containing protein</fullName>
    </recommendedName>
</protein>
<gene>
    <name evidence="1" type="ORF">ET989_01395</name>
</gene>
<comment type="caution">
    <text evidence="1">The sequence shown here is derived from an EMBL/GenBank/DDBJ whole genome shotgun (WGS) entry which is preliminary data.</text>
</comment>
<organism evidence="1 2">
    <name type="scientific">Propioniciclava sinopodophylli</name>
    <dbReference type="NCBI Taxonomy" id="1837344"/>
    <lineage>
        <taxon>Bacteria</taxon>
        <taxon>Bacillati</taxon>
        <taxon>Actinomycetota</taxon>
        <taxon>Actinomycetes</taxon>
        <taxon>Propionibacteriales</taxon>
        <taxon>Propionibacteriaceae</taxon>
        <taxon>Propioniciclava</taxon>
    </lineage>
</organism>
<evidence type="ECO:0008006" key="3">
    <source>
        <dbReference type="Google" id="ProtNLM"/>
    </source>
</evidence>
<proteinExistence type="predicted"/>
<dbReference type="Proteomes" id="UP000292373">
    <property type="component" value="Unassembled WGS sequence"/>
</dbReference>
<evidence type="ECO:0000313" key="2">
    <source>
        <dbReference type="Proteomes" id="UP000292373"/>
    </source>
</evidence>